<evidence type="ECO:0000259" key="7">
    <source>
        <dbReference type="PROSITE" id="PS51471"/>
    </source>
</evidence>
<gene>
    <name evidence="9" type="ORF">OHC33_007038</name>
</gene>
<dbReference type="InterPro" id="IPR027450">
    <property type="entry name" value="AlkB-like"/>
</dbReference>
<evidence type="ECO:0008006" key="11">
    <source>
        <dbReference type="Google" id="ProtNLM"/>
    </source>
</evidence>
<keyword evidence="3" id="KW-0862">Zinc</keyword>
<dbReference type="AlphaFoldDB" id="A0AAN8F5F7"/>
<proteinExistence type="predicted"/>
<evidence type="ECO:0000313" key="10">
    <source>
        <dbReference type="Proteomes" id="UP001316803"/>
    </source>
</evidence>
<feature type="compositionally biased region" description="Basic residues" evidence="5">
    <location>
        <begin position="1"/>
        <end position="12"/>
    </location>
</feature>
<dbReference type="InterPro" id="IPR037151">
    <property type="entry name" value="AlkB-like_sf"/>
</dbReference>
<feature type="compositionally biased region" description="Basic and acidic residues" evidence="5">
    <location>
        <begin position="451"/>
        <end position="465"/>
    </location>
</feature>
<dbReference type="PROSITE" id="PS51999">
    <property type="entry name" value="ZF_GRF"/>
    <property type="match status" value="1"/>
</dbReference>
<sequence length="506" mass="55645">MDAFVSRKRRKISTSDEHEVNATISAQNNHEAEEQSTDEKLALLSSVFENTSQEMLLEALLTNDGSVERALDALLTRTSTGPSASPPRKTPNVLGIQSSLNFSRSPSKPDSDDPFTSTPKSVPRPLTKKGKTLYLYNPADIAAHTPCTILHNFLPSHLANDLLNELLPETSTFTSATFRLFDNIVKSPHTASFYVNSLADAQTQKSSYLYNGSTLSDVREILPVMRRVSTLVESAVNTEITKRRASYPGGVKLRYQSPNPWIPNAAFVNCYDGAAQSVGWHTDQLSYLGPHPTIGSLSLGVQREFRIRRIVPSPDLDGLDPDGAEARRLKSENADAQGQISLPLPHNSLLVMHGEMQEGWKHCVVPASTGGKGGGAGITPHSIAGNKRINITYRWYREEFAPKYIPDCGCGVPCVLKSVMRRRETLGRYVWMCQTQGRVNEESSGEAGSDGVRKGDKAEEQKVETKLDDKKGCGYFEWAEFDDDGVPMWLSKARKKEEAANGTSGK</sequence>
<dbReference type="GO" id="GO:0008270">
    <property type="term" value="F:zinc ion binding"/>
    <property type="evidence" value="ECO:0007669"/>
    <property type="project" value="UniProtKB-KW"/>
</dbReference>
<keyword evidence="10" id="KW-1185">Reference proteome</keyword>
<dbReference type="Gene3D" id="2.60.120.590">
    <property type="entry name" value="Alpha-ketoglutarate-dependent dioxygenase AlkB-like"/>
    <property type="match status" value="1"/>
</dbReference>
<feature type="domain" description="CUE" evidence="6">
    <location>
        <begin position="36"/>
        <end position="79"/>
    </location>
</feature>
<dbReference type="InterPro" id="IPR003892">
    <property type="entry name" value="CUE"/>
</dbReference>
<dbReference type="PANTHER" id="PTHR31212">
    <property type="entry name" value="ALPHA-KETOGLUTARATE-DEPENDENT DIOXYGENASE ALKB HOMOLOG 3"/>
    <property type="match status" value="1"/>
</dbReference>
<protein>
    <recommendedName>
        <fullName evidence="11">Fe2OG dioxygenase domain-containing protein</fullName>
    </recommendedName>
</protein>
<dbReference type="PANTHER" id="PTHR31212:SF4">
    <property type="entry name" value="ALPHA-KETOGLUTARATE-DEPENDENT DIOXYGENASE ALKB HOMOLOG 3"/>
    <property type="match status" value="1"/>
</dbReference>
<dbReference type="PROSITE" id="PS51140">
    <property type="entry name" value="CUE"/>
    <property type="match status" value="1"/>
</dbReference>
<dbReference type="Proteomes" id="UP001316803">
    <property type="component" value="Unassembled WGS sequence"/>
</dbReference>
<name>A0AAN8F5F7_9EURO</name>
<feature type="compositionally biased region" description="Low complexity" evidence="5">
    <location>
        <begin position="102"/>
        <end position="121"/>
    </location>
</feature>
<dbReference type="GO" id="GO:0006307">
    <property type="term" value="P:DNA alkylation repair"/>
    <property type="evidence" value="ECO:0007669"/>
    <property type="project" value="InterPro"/>
</dbReference>
<evidence type="ECO:0000256" key="4">
    <source>
        <dbReference type="PROSITE-ProRule" id="PRU01343"/>
    </source>
</evidence>
<dbReference type="Pfam" id="PF13532">
    <property type="entry name" value="2OG-FeII_Oxy_2"/>
    <property type="match status" value="1"/>
</dbReference>
<reference evidence="9 10" key="1">
    <citation type="submission" date="2022-12" db="EMBL/GenBank/DDBJ databases">
        <title>Genomic features and morphological characterization of a novel Knufia sp. strain isolated from spacecraft assembly facility.</title>
        <authorList>
            <person name="Teixeira M."/>
            <person name="Chander A.M."/>
            <person name="Stajich J.E."/>
            <person name="Venkateswaran K."/>
        </authorList>
    </citation>
    <scope>NUCLEOTIDE SEQUENCE [LARGE SCALE GENOMIC DNA]</scope>
    <source>
        <strain evidence="9 10">FJI-L2-BK-P2</strain>
    </source>
</reference>
<dbReference type="FunFam" id="2.60.120.590:FF:000010">
    <property type="entry name" value="GRF zinc finger domain protein"/>
    <property type="match status" value="1"/>
</dbReference>
<dbReference type="InterPro" id="IPR010666">
    <property type="entry name" value="Znf_GRF"/>
</dbReference>
<accession>A0AAN8F5F7</accession>
<feature type="region of interest" description="Disordered" evidence="5">
    <location>
        <begin position="440"/>
        <end position="465"/>
    </location>
</feature>
<dbReference type="InterPro" id="IPR032854">
    <property type="entry name" value="ALKBH3"/>
</dbReference>
<dbReference type="EMBL" id="JAKLMC020000018">
    <property type="protein sequence ID" value="KAK5951746.1"/>
    <property type="molecule type" value="Genomic_DNA"/>
</dbReference>
<comment type="caution">
    <text evidence="9">The sequence shown here is derived from an EMBL/GenBank/DDBJ whole genome shotgun (WGS) entry which is preliminary data.</text>
</comment>
<keyword evidence="2 4" id="KW-0863">Zinc-finger</keyword>
<evidence type="ECO:0000256" key="1">
    <source>
        <dbReference type="ARBA" id="ARBA00022723"/>
    </source>
</evidence>
<dbReference type="GO" id="GO:0043130">
    <property type="term" value="F:ubiquitin binding"/>
    <property type="evidence" value="ECO:0007669"/>
    <property type="project" value="InterPro"/>
</dbReference>
<dbReference type="GO" id="GO:0051213">
    <property type="term" value="F:dioxygenase activity"/>
    <property type="evidence" value="ECO:0007669"/>
    <property type="project" value="InterPro"/>
</dbReference>
<evidence type="ECO:0000259" key="6">
    <source>
        <dbReference type="PROSITE" id="PS51140"/>
    </source>
</evidence>
<dbReference type="InterPro" id="IPR005123">
    <property type="entry name" value="Oxoglu/Fe-dep_dioxygenase_dom"/>
</dbReference>
<dbReference type="SUPFAM" id="SSF51197">
    <property type="entry name" value="Clavaminate synthase-like"/>
    <property type="match status" value="1"/>
</dbReference>
<dbReference type="CDD" id="cd14279">
    <property type="entry name" value="CUE"/>
    <property type="match status" value="1"/>
</dbReference>
<dbReference type="PROSITE" id="PS51471">
    <property type="entry name" value="FE2OG_OXY"/>
    <property type="match status" value="1"/>
</dbReference>
<feature type="domain" description="Fe2OG dioxygenase" evidence="7">
    <location>
        <begin position="262"/>
        <end position="397"/>
    </location>
</feature>
<keyword evidence="1" id="KW-0479">Metal-binding</keyword>
<evidence type="ECO:0000313" key="9">
    <source>
        <dbReference type="EMBL" id="KAK5951746.1"/>
    </source>
</evidence>
<evidence type="ECO:0000259" key="8">
    <source>
        <dbReference type="PROSITE" id="PS51999"/>
    </source>
</evidence>
<feature type="domain" description="GRF-type" evidence="8">
    <location>
        <begin position="408"/>
        <end position="482"/>
    </location>
</feature>
<organism evidence="9 10">
    <name type="scientific">Knufia fluminis</name>
    <dbReference type="NCBI Taxonomy" id="191047"/>
    <lineage>
        <taxon>Eukaryota</taxon>
        <taxon>Fungi</taxon>
        <taxon>Dikarya</taxon>
        <taxon>Ascomycota</taxon>
        <taxon>Pezizomycotina</taxon>
        <taxon>Eurotiomycetes</taxon>
        <taxon>Chaetothyriomycetidae</taxon>
        <taxon>Chaetothyriales</taxon>
        <taxon>Trichomeriaceae</taxon>
        <taxon>Knufia</taxon>
    </lineage>
</organism>
<evidence type="ECO:0000256" key="5">
    <source>
        <dbReference type="SAM" id="MobiDB-lite"/>
    </source>
</evidence>
<evidence type="ECO:0000256" key="2">
    <source>
        <dbReference type="ARBA" id="ARBA00022771"/>
    </source>
</evidence>
<feature type="region of interest" description="Disordered" evidence="5">
    <location>
        <begin position="1"/>
        <end position="38"/>
    </location>
</feature>
<feature type="region of interest" description="Disordered" evidence="5">
    <location>
        <begin position="99"/>
        <end position="124"/>
    </location>
</feature>
<evidence type="ECO:0000256" key="3">
    <source>
        <dbReference type="ARBA" id="ARBA00022833"/>
    </source>
</evidence>